<dbReference type="GO" id="GO:0043565">
    <property type="term" value="F:sequence-specific DNA binding"/>
    <property type="evidence" value="ECO:0007669"/>
    <property type="project" value="InterPro"/>
</dbReference>
<dbReference type="InterPro" id="IPR000485">
    <property type="entry name" value="AsnC-type_HTH_dom"/>
</dbReference>
<dbReference type="EMBL" id="VMNI01000009">
    <property type="protein sequence ID" value="TVO76347.1"/>
    <property type="molecule type" value="Genomic_DNA"/>
</dbReference>
<dbReference type="InterPro" id="IPR036390">
    <property type="entry name" value="WH_DNA-bd_sf"/>
</dbReference>
<evidence type="ECO:0000259" key="4">
    <source>
        <dbReference type="PROSITE" id="PS50956"/>
    </source>
</evidence>
<evidence type="ECO:0000256" key="3">
    <source>
        <dbReference type="ARBA" id="ARBA00023163"/>
    </source>
</evidence>
<proteinExistence type="predicted"/>
<dbReference type="PROSITE" id="PS50956">
    <property type="entry name" value="HTH_ASNC_2"/>
    <property type="match status" value="1"/>
</dbReference>
<dbReference type="SUPFAM" id="SSF46785">
    <property type="entry name" value="Winged helix' DNA-binding domain"/>
    <property type="match status" value="1"/>
</dbReference>
<name>A0A557SFZ5_9RHOO</name>
<dbReference type="Gene3D" id="3.30.70.920">
    <property type="match status" value="1"/>
</dbReference>
<dbReference type="PANTHER" id="PTHR30154">
    <property type="entry name" value="LEUCINE-RESPONSIVE REGULATORY PROTEIN"/>
    <property type="match status" value="1"/>
</dbReference>
<dbReference type="InterPro" id="IPR019887">
    <property type="entry name" value="Tscrpt_reg_AsnC/Lrp_C"/>
</dbReference>
<organism evidence="5 6">
    <name type="scientific">Denitromonas halophila</name>
    <dbReference type="NCBI Taxonomy" id="1629404"/>
    <lineage>
        <taxon>Bacteria</taxon>
        <taxon>Pseudomonadati</taxon>
        <taxon>Pseudomonadota</taxon>
        <taxon>Betaproteobacteria</taxon>
        <taxon>Rhodocyclales</taxon>
        <taxon>Zoogloeaceae</taxon>
        <taxon>Denitromonas</taxon>
    </lineage>
</organism>
<dbReference type="InterPro" id="IPR019888">
    <property type="entry name" value="Tscrpt_reg_AsnC-like"/>
</dbReference>
<dbReference type="Proteomes" id="UP000318349">
    <property type="component" value="Unassembled WGS sequence"/>
</dbReference>
<dbReference type="InterPro" id="IPR036388">
    <property type="entry name" value="WH-like_DNA-bd_sf"/>
</dbReference>
<dbReference type="AlphaFoldDB" id="A0A557SFZ5"/>
<evidence type="ECO:0000313" key="5">
    <source>
        <dbReference type="EMBL" id="TVO76347.1"/>
    </source>
</evidence>
<dbReference type="GO" id="GO:0043200">
    <property type="term" value="P:response to amino acid"/>
    <property type="evidence" value="ECO:0007669"/>
    <property type="project" value="TreeGrafter"/>
</dbReference>
<keyword evidence="1" id="KW-0805">Transcription regulation</keyword>
<dbReference type="SMART" id="SM00344">
    <property type="entry name" value="HTH_ASNC"/>
    <property type="match status" value="1"/>
</dbReference>
<evidence type="ECO:0000256" key="2">
    <source>
        <dbReference type="ARBA" id="ARBA00023125"/>
    </source>
</evidence>
<dbReference type="Pfam" id="PF01037">
    <property type="entry name" value="AsnC_trans_reg"/>
    <property type="match status" value="1"/>
</dbReference>
<dbReference type="PRINTS" id="PR00033">
    <property type="entry name" value="HTHASNC"/>
</dbReference>
<comment type="caution">
    <text evidence="5">The sequence shown here is derived from an EMBL/GenBank/DDBJ whole genome shotgun (WGS) entry which is preliminary data.</text>
</comment>
<feature type="domain" description="HTH asnC-type" evidence="4">
    <location>
        <begin position="8"/>
        <end position="82"/>
    </location>
</feature>
<dbReference type="Gene3D" id="1.10.10.10">
    <property type="entry name" value="Winged helix-like DNA-binding domain superfamily/Winged helix DNA-binding domain"/>
    <property type="match status" value="1"/>
</dbReference>
<dbReference type="Pfam" id="PF13404">
    <property type="entry name" value="HTH_AsnC-type"/>
    <property type="match status" value="1"/>
</dbReference>
<dbReference type="InterPro" id="IPR011008">
    <property type="entry name" value="Dimeric_a/b-barrel"/>
</dbReference>
<gene>
    <name evidence="5" type="ORF">FHP89_10690</name>
</gene>
<sequence length="145" mass="16059">MNETRQVLDSLDHELIALLRADGRAPLSKLADILKVSRGTVQNRLDRLLASGAILGFTIRAGRDYPDSAVRALMMIEIAGKSTAQVIRRLRGMPELHTLHTTNGTWDLIAEIQTVSLPEFDRVLREVRMIDGVLNSETSLLLSSV</sequence>
<evidence type="ECO:0000256" key="1">
    <source>
        <dbReference type="ARBA" id="ARBA00023015"/>
    </source>
</evidence>
<dbReference type="PANTHER" id="PTHR30154:SF34">
    <property type="entry name" value="TRANSCRIPTIONAL REGULATOR AZLB"/>
    <property type="match status" value="1"/>
</dbReference>
<dbReference type="SUPFAM" id="SSF54909">
    <property type="entry name" value="Dimeric alpha+beta barrel"/>
    <property type="match status" value="1"/>
</dbReference>
<keyword evidence="2" id="KW-0238">DNA-binding</keyword>
<dbReference type="GO" id="GO:0005829">
    <property type="term" value="C:cytosol"/>
    <property type="evidence" value="ECO:0007669"/>
    <property type="project" value="TreeGrafter"/>
</dbReference>
<accession>A0A557SFZ5</accession>
<evidence type="ECO:0000313" key="6">
    <source>
        <dbReference type="Proteomes" id="UP000318349"/>
    </source>
</evidence>
<reference evidence="5 6" key="1">
    <citation type="submission" date="2019-07" db="EMBL/GenBank/DDBJ databases">
        <title>The pathways for chlorine oxyanion respiration interact through the shared metabolite chlorate.</title>
        <authorList>
            <person name="Barnum T.P."/>
            <person name="Cheng Y."/>
            <person name="Hill K.A."/>
            <person name="Lucas L.N."/>
            <person name="Carlson H.K."/>
            <person name="Coates J.D."/>
        </authorList>
    </citation>
    <scope>NUCLEOTIDE SEQUENCE [LARGE SCALE GENOMIC DNA]</scope>
    <source>
        <strain evidence="5 6">SFB-1</strain>
    </source>
</reference>
<keyword evidence="3" id="KW-0804">Transcription</keyword>
<protein>
    <submittedName>
        <fullName evidence="5">Lrp/AsnC family transcriptional regulator</fullName>
    </submittedName>
</protein>